<dbReference type="InterPro" id="IPR013748">
    <property type="entry name" value="Rep_factorC_C"/>
</dbReference>
<dbReference type="SUPFAM" id="SSF52540">
    <property type="entry name" value="P-loop containing nucleoside triphosphate hydrolases"/>
    <property type="match status" value="1"/>
</dbReference>
<evidence type="ECO:0000256" key="4">
    <source>
        <dbReference type="ARBA" id="ARBA00022840"/>
    </source>
</evidence>
<comment type="similarity">
    <text evidence="1">Belongs to the activator 1 small subunits family. RfcS subfamily.</text>
</comment>
<proteinExistence type="inferred from homology"/>
<dbReference type="GO" id="GO:0006281">
    <property type="term" value="P:DNA repair"/>
    <property type="evidence" value="ECO:0007669"/>
    <property type="project" value="TreeGrafter"/>
</dbReference>
<evidence type="ECO:0000313" key="7">
    <source>
        <dbReference type="EMBL" id="VBB18349.1"/>
    </source>
</evidence>
<keyword evidence="3" id="KW-0547">Nucleotide-binding</keyword>
<name>A0A5K0U8B0_9VIRU</name>
<accession>A0A5K0U8B0</accession>
<dbReference type="CDD" id="cd00009">
    <property type="entry name" value="AAA"/>
    <property type="match status" value="1"/>
</dbReference>
<dbReference type="InterPro" id="IPR027417">
    <property type="entry name" value="P-loop_NTPase"/>
</dbReference>
<comment type="caution">
    <text evidence="7">The sequence shown here is derived from an EMBL/GenBank/DDBJ whole genome shotgun (WGS) entry which is preliminary data.</text>
</comment>
<keyword evidence="2" id="KW-0235">DNA replication</keyword>
<sequence length="341" mass="38509">MTENTASVLDTSSKQDRSNLPFVERFRPNVLDGIMSHGETIRVLKNYLQRHDIPHLLFYGPPGTGKTSTIEAFVNELYGQEGVEFMTMNINASEERGIEIVRNKIKDFVSTDPIRAGKAGSPRYKFVILDEADAMTLDAQGMLKQVIEYFTDNARFCLICNCIKKINPAIQSRCSIFNFPPLDFVSVQKKIGAIAKEFKFTVTPDGVQTLWKLSNGDMRKVLHMLQVISINNKVIDSEKITKFKNYPTNGEMDNVYSTLLKGDLMDSNTLVKNLIKQKHYSLSDILTELTLRISKSLMDKKMDPLKGANLLTDLRDIEMNLIVTADTDIQMTSIVSVFTTD</sequence>
<dbReference type="Pfam" id="PF00004">
    <property type="entry name" value="AAA"/>
    <property type="match status" value="1"/>
</dbReference>
<evidence type="ECO:0000256" key="1">
    <source>
        <dbReference type="ARBA" id="ARBA00009668"/>
    </source>
</evidence>
<dbReference type="PANTHER" id="PTHR11669:SF20">
    <property type="entry name" value="REPLICATION FACTOR C SUBUNIT 4"/>
    <property type="match status" value="1"/>
</dbReference>
<feature type="domain" description="AAA+ ATPase" evidence="6">
    <location>
        <begin position="52"/>
        <end position="182"/>
    </location>
</feature>
<comment type="function">
    <text evidence="5">Part of the RFC clamp loader complex which loads the PCNA sliding clamp onto DNA.</text>
</comment>
<dbReference type="FunFam" id="3.40.50.300:FF:000952">
    <property type="entry name" value="Replication factor C subunit 2"/>
    <property type="match status" value="1"/>
</dbReference>
<dbReference type="SUPFAM" id="SSF48019">
    <property type="entry name" value="post-AAA+ oligomerization domain-like"/>
    <property type="match status" value="1"/>
</dbReference>
<dbReference type="InterPro" id="IPR050238">
    <property type="entry name" value="DNA_Rep/Repair_Clamp_Loader"/>
</dbReference>
<dbReference type="SMART" id="SM00382">
    <property type="entry name" value="AAA"/>
    <property type="match status" value="1"/>
</dbReference>
<dbReference type="InterPro" id="IPR003593">
    <property type="entry name" value="AAA+_ATPase"/>
</dbReference>
<dbReference type="GO" id="GO:0006261">
    <property type="term" value="P:DNA-templated DNA replication"/>
    <property type="evidence" value="ECO:0007669"/>
    <property type="project" value="TreeGrafter"/>
</dbReference>
<evidence type="ECO:0000256" key="3">
    <source>
        <dbReference type="ARBA" id="ARBA00022741"/>
    </source>
</evidence>
<dbReference type="InterPro" id="IPR008921">
    <property type="entry name" value="DNA_pol3_clamp-load_cplx_C"/>
</dbReference>
<dbReference type="Gene3D" id="1.20.272.10">
    <property type="match status" value="1"/>
</dbReference>
<keyword evidence="8" id="KW-1185">Reference proteome</keyword>
<dbReference type="Gene3D" id="3.40.50.300">
    <property type="entry name" value="P-loop containing nucleotide triphosphate hydrolases"/>
    <property type="match status" value="1"/>
</dbReference>
<reference evidence="7 8" key="1">
    <citation type="submission" date="2018-10" db="EMBL/GenBank/DDBJ databases">
        <authorList>
            <consortium name="IHU Genomes"/>
        </authorList>
    </citation>
    <scope>NUCLEOTIDE SEQUENCE [LARGE SCALE GENOMIC DNA]</scope>
    <source>
        <strain evidence="7 8">A1</strain>
    </source>
</reference>
<dbReference type="PANTHER" id="PTHR11669">
    <property type="entry name" value="REPLICATION FACTOR C / DNA POLYMERASE III GAMMA-TAU SUBUNIT"/>
    <property type="match status" value="1"/>
</dbReference>
<dbReference type="Proteomes" id="UP000594342">
    <property type="component" value="Unassembled WGS sequence"/>
</dbReference>
<dbReference type="InterPro" id="IPR003959">
    <property type="entry name" value="ATPase_AAA_core"/>
</dbReference>
<dbReference type="Gene3D" id="1.10.8.60">
    <property type="match status" value="1"/>
</dbReference>
<keyword evidence="4" id="KW-0067">ATP-binding</keyword>
<dbReference type="Pfam" id="PF08542">
    <property type="entry name" value="Rep_fac_C"/>
    <property type="match status" value="1"/>
</dbReference>
<dbReference type="GO" id="GO:0016887">
    <property type="term" value="F:ATP hydrolysis activity"/>
    <property type="evidence" value="ECO:0007669"/>
    <property type="project" value="InterPro"/>
</dbReference>
<evidence type="ECO:0000313" key="8">
    <source>
        <dbReference type="Proteomes" id="UP000594342"/>
    </source>
</evidence>
<dbReference type="GO" id="GO:0003677">
    <property type="term" value="F:DNA binding"/>
    <property type="evidence" value="ECO:0007669"/>
    <property type="project" value="InterPro"/>
</dbReference>
<organism evidence="7 8">
    <name type="scientific">Yasminevirus sp. GU-2018</name>
    <dbReference type="NCBI Taxonomy" id="2420051"/>
    <lineage>
        <taxon>Viruses</taxon>
        <taxon>Varidnaviria</taxon>
        <taxon>Bamfordvirae</taxon>
        <taxon>Nucleocytoviricota</taxon>
        <taxon>Megaviricetes</taxon>
        <taxon>Imitervirales</taxon>
        <taxon>Mimiviridae</taxon>
        <taxon>Klosneuvirinae</taxon>
        <taxon>Yasminevirus</taxon>
        <taxon>Yasminevirus saudimassiliense</taxon>
    </lineage>
</organism>
<protein>
    <submittedName>
        <fullName evidence="7">DNA polymerase III</fullName>
    </submittedName>
</protein>
<evidence type="ECO:0000256" key="2">
    <source>
        <dbReference type="ARBA" id="ARBA00022705"/>
    </source>
</evidence>
<gene>
    <name evidence="7" type="ORF">YASMINEVIRUS_812</name>
</gene>
<dbReference type="GO" id="GO:0003689">
    <property type="term" value="F:DNA clamp loader activity"/>
    <property type="evidence" value="ECO:0007669"/>
    <property type="project" value="TreeGrafter"/>
</dbReference>
<evidence type="ECO:0000259" key="6">
    <source>
        <dbReference type="SMART" id="SM00382"/>
    </source>
</evidence>
<evidence type="ECO:0000256" key="5">
    <source>
        <dbReference type="ARBA" id="ARBA00058986"/>
    </source>
</evidence>
<dbReference type="EMBL" id="UPSH01000001">
    <property type="protein sequence ID" value="VBB18349.1"/>
    <property type="molecule type" value="Genomic_DNA"/>
</dbReference>
<dbReference type="GO" id="GO:0005524">
    <property type="term" value="F:ATP binding"/>
    <property type="evidence" value="ECO:0007669"/>
    <property type="project" value="UniProtKB-KW"/>
</dbReference>